<feature type="domain" description="Cytochrome b5 heme-binding" evidence="6">
    <location>
        <begin position="213"/>
        <end position="279"/>
    </location>
</feature>
<dbReference type="InterPro" id="IPR050668">
    <property type="entry name" value="Cytochrome_b5"/>
</dbReference>
<accession>A0A8J2T2B6</accession>
<keyword evidence="2" id="KW-0479">Metal-binding</keyword>
<evidence type="ECO:0000256" key="3">
    <source>
        <dbReference type="ARBA" id="ARBA00023004"/>
    </source>
</evidence>
<evidence type="ECO:0000313" key="7">
    <source>
        <dbReference type="EMBL" id="CAH0379279.1"/>
    </source>
</evidence>
<evidence type="ECO:0000256" key="1">
    <source>
        <dbReference type="ARBA" id="ARBA00022617"/>
    </source>
</evidence>
<dbReference type="PROSITE" id="PS50255">
    <property type="entry name" value="CYTOCHROME_B5_2"/>
    <property type="match status" value="1"/>
</dbReference>
<dbReference type="Proteomes" id="UP000789595">
    <property type="component" value="Unassembled WGS sequence"/>
</dbReference>
<dbReference type="Pfam" id="PF00173">
    <property type="entry name" value="Cyt-b5"/>
    <property type="match status" value="1"/>
</dbReference>
<gene>
    <name evidence="7" type="ORF">PECAL_6P08890</name>
</gene>
<dbReference type="AlphaFoldDB" id="A0A8J2T2B6"/>
<keyword evidence="8" id="KW-1185">Reference proteome</keyword>
<dbReference type="GO" id="GO:0020037">
    <property type="term" value="F:heme binding"/>
    <property type="evidence" value="ECO:0007669"/>
    <property type="project" value="TreeGrafter"/>
</dbReference>
<proteinExistence type="inferred from homology"/>
<feature type="transmembrane region" description="Helical" evidence="5">
    <location>
        <begin position="29"/>
        <end position="48"/>
    </location>
</feature>
<reference evidence="7" key="1">
    <citation type="submission" date="2021-11" db="EMBL/GenBank/DDBJ databases">
        <authorList>
            <consortium name="Genoscope - CEA"/>
            <person name="William W."/>
        </authorList>
    </citation>
    <scope>NUCLEOTIDE SEQUENCE</scope>
</reference>
<protein>
    <recommendedName>
        <fullName evidence="6">Cytochrome b5 heme-binding domain-containing protein</fullName>
    </recommendedName>
</protein>
<dbReference type="PRINTS" id="PR00363">
    <property type="entry name" value="CYTOCHROMEB5"/>
</dbReference>
<dbReference type="InterPro" id="IPR036400">
    <property type="entry name" value="Cyt_B5-like_heme/steroid_sf"/>
</dbReference>
<dbReference type="EMBL" id="CAKKNE010000006">
    <property type="protein sequence ID" value="CAH0379279.1"/>
    <property type="molecule type" value="Genomic_DNA"/>
</dbReference>
<dbReference type="OrthoDB" id="260519at2759"/>
<dbReference type="Gene3D" id="3.10.120.10">
    <property type="entry name" value="Cytochrome b5-like heme/steroid binding domain"/>
    <property type="match status" value="1"/>
</dbReference>
<dbReference type="InterPro" id="IPR001199">
    <property type="entry name" value="Cyt_B5-like_heme/steroid-bd"/>
</dbReference>
<dbReference type="SMART" id="SM01117">
    <property type="entry name" value="Cyt-b5"/>
    <property type="match status" value="1"/>
</dbReference>
<keyword evidence="5" id="KW-1133">Transmembrane helix</keyword>
<sequence>MLGFLIDAHEKRPGVEHELIREARDRERWLIFFLVCAGYAVLQTAARFPDEFDALTSFPASERQYYKALAWARAARGSLLNSLAALLAALLLERIRRRVARRGASSARKYERRRRQQRPRLPPELWAHVLGDFLPAQQVALLACCGGDVGAASASEETWRVVHRRDAGVVAAYPLPTAHAAHTAGDKPGAQSYKEAHSRLAASWAARAVLGGNVEGENVLVALRGAVYDLTRFAPDHPGSTDTLLDFAGTDASETFEAVGHSSEARRLAATLRVAGTLGGALASVVAELRRERAALAASSSHVCGACGLVGSRREAVLAYDARTGEWLRWWPCCGARPAGPPPPRRPWHKLMF</sequence>
<evidence type="ECO:0000256" key="4">
    <source>
        <dbReference type="ARBA" id="ARBA00038168"/>
    </source>
</evidence>
<evidence type="ECO:0000313" key="8">
    <source>
        <dbReference type="Proteomes" id="UP000789595"/>
    </source>
</evidence>
<evidence type="ECO:0000259" key="6">
    <source>
        <dbReference type="PROSITE" id="PS50255"/>
    </source>
</evidence>
<keyword evidence="1" id="KW-0349">Heme</keyword>
<dbReference type="SUPFAM" id="SSF55856">
    <property type="entry name" value="Cytochrome b5-like heme/steroid binding domain"/>
    <property type="match status" value="1"/>
</dbReference>
<comment type="caution">
    <text evidence="7">The sequence shown here is derived from an EMBL/GenBank/DDBJ whole genome shotgun (WGS) entry which is preliminary data.</text>
</comment>
<keyword evidence="5" id="KW-0812">Transmembrane</keyword>
<keyword evidence="3" id="KW-0408">Iron</keyword>
<dbReference type="GO" id="GO:0046872">
    <property type="term" value="F:metal ion binding"/>
    <property type="evidence" value="ECO:0007669"/>
    <property type="project" value="UniProtKB-KW"/>
</dbReference>
<keyword evidence="5" id="KW-0472">Membrane</keyword>
<dbReference type="PANTHER" id="PTHR19359">
    <property type="entry name" value="CYTOCHROME B5"/>
    <property type="match status" value="1"/>
</dbReference>
<organism evidence="7 8">
    <name type="scientific">Pelagomonas calceolata</name>
    <dbReference type="NCBI Taxonomy" id="35677"/>
    <lineage>
        <taxon>Eukaryota</taxon>
        <taxon>Sar</taxon>
        <taxon>Stramenopiles</taxon>
        <taxon>Ochrophyta</taxon>
        <taxon>Pelagophyceae</taxon>
        <taxon>Pelagomonadales</taxon>
        <taxon>Pelagomonadaceae</taxon>
        <taxon>Pelagomonas</taxon>
    </lineage>
</organism>
<feature type="transmembrane region" description="Helical" evidence="5">
    <location>
        <begin position="68"/>
        <end position="92"/>
    </location>
</feature>
<evidence type="ECO:0000256" key="2">
    <source>
        <dbReference type="ARBA" id="ARBA00022723"/>
    </source>
</evidence>
<dbReference type="GO" id="GO:0016020">
    <property type="term" value="C:membrane"/>
    <property type="evidence" value="ECO:0007669"/>
    <property type="project" value="TreeGrafter"/>
</dbReference>
<comment type="similarity">
    <text evidence="4">Belongs to the cytochrome b5 family.</text>
</comment>
<name>A0A8J2T2B6_9STRA</name>
<evidence type="ECO:0000256" key="5">
    <source>
        <dbReference type="SAM" id="Phobius"/>
    </source>
</evidence>